<sequence>MPFLWGLHLVCFFLHGTAAFFSSAKSSDGGPAVKEYYGLKNEKRKKRKKKKWVVLKSVVFCATSASTQRASKNASGHPRTRKQSITRCVPRFTKRATATK</sequence>
<evidence type="ECO:0000256" key="1">
    <source>
        <dbReference type="SAM" id="SignalP"/>
    </source>
</evidence>
<feature type="signal peptide" evidence="1">
    <location>
        <begin position="1"/>
        <end position="19"/>
    </location>
</feature>
<reference evidence="2" key="1">
    <citation type="submission" date="2019-04" db="EMBL/GenBank/DDBJ databases">
        <title>An insight into the mialome of Ixodes scapularis.</title>
        <authorList>
            <person name="Ribeiro J.M."/>
            <person name="Mather T.N."/>
            <person name="Karim S."/>
        </authorList>
    </citation>
    <scope>NUCLEOTIDE SEQUENCE</scope>
</reference>
<feature type="chain" id="PRO_5020029490" evidence="1">
    <location>
        <begin position="20"/>
        <end position="100"/>
    </location>
</feature>
<name>A0A4D5S787_IXOSC</name>
<keyword evidence="1" id="KW-0732">Signal</keyword>
<evidence type="ECO:0000313" key="2">
    <source>
        <dbReference type="EMBL" id="MOY44884.1"/>
    </source>
</evidence>
<dbReference type="AlphaFoldDB" id="A0A4D5S787"/>
<accession>A0A4D5S787</accession>
<organism evidence="2">
    <name type="scientific">Ixodes scapularis</name>
    <name type="common">Black-legged tick</name>
    <name type="synonym">Deer tick</name>
    <dbReference type="NCBI Taxonomy" id="6945"/>
    <lineage>
        <taxon>Eukaryota</taxon>
        <taxon>Metazoa</taxon>
        <taxon>Ecdysozoa</taxon>
        <taxon>Arthropoda</taxon>
        <taxon>Chelicerata</taxon>
        <taxon>Arachnida</taxon>
        <taxon>Acari</taxon>
        <taxon>Parasitiformes</taxon>
        <taxon>Ixodida</taxon>
        <taxon>Ixodoidea</taxon>
        <taxon>Ixodidae</taxon>
        <taxon>Ixodinae</taxon>
        <taxon>Ixodes</taxon>
    </lineage>
</organism>
<dbReference type="EMBL" id="GHJT01010913">
    <property type="protein sequence ID" value="MOY44884.1"/>
    <property type="molecule type" value="Transcribed_RNA"/>
</dbReference>
<proteinExistence type="predicted"/>
<protein>
    <submittedName>
        <fullName evidence="2">Putative secreted protein</fullName>
    </submittedName>
</protein>